<feature type="non-terminal residue" evidence="11">
    <location>
        <position position="1"/>
    </location>
</feature>
<feature type="compositionally biased region" description="Low complexity" evidence="9">
    <location>
        <begin position="13"/>
        <end position="24"/>
    </location>
</feature>
<reference evidence="11" key="1">
    <citation type="submission" date="2018-05" db="EMBL/GenBank/DDBJ databases">
        <title>Draft genome of Mucuna pruriens seed.</title>
        <authorList>
            <person name="Nnadi N.E."/>
            <person name="Vos R."/>
            <person name="Hasami M.H."/>
            <person name="Devisetty U.K."/>
            <person name="Aguiy J.C."/>
        </authorList>
    </citation>
    <scope>NUCLEOTIDE SEQUENCE [LARGE SCALE GENOMIC DNA]</scope>
    <source>
        <strain evidence="11">JCA_2017</strain>
    </source>
</reference>
<evidence type="ECO:0000256" key="6">
    <source>
        <dbReference type="ARBA" id="ARBA00022786"/>
    </source>
</evidence>
<comment type="caution">
    <text evidence="11">The sequence shown here is derived from an EMBL/GenBank/DDBJ whole genome shotgun (WGS) entry which is preliminary data.</text>
</comment>
<keyword evidence="7" id="KW-0862">Zinc</keyword>
<feature type="region of interest" description="Disordered" evidence="9">
    <location>
        <begin position="163"/>
        <end position="302"/>
    </location>
</feature>
<accession>A0A371ESH4</accession>
<dbReference type="PANTHER" id="PTHR22937">
    <property type="entry name" value="E3 UBIQUITIN-PROTEIN LIGASE RNF165"/>
    <property type="match status" value="1"/>
</dbReference>
<name>A0A371ESH4_MUCPR</name>
<dbReference type="PANTHER" id="PTHR22937:SF163">
    <property type="entry name" value="RING-TYPE E3 UBIQUITIN TRANSFERASE"/>
    <property type="match status" value="1"/>
</dbReference>
<protein>
    <recommendedName>
        <fullName evidence="2">RING-type E3 ubiquitin transferase</fullName>
        <ecNumber evidence="2">2.3.2.27</ecNumber>
    </recommendedName>
</protein>
<dbReference type="EMBL" id="QJKJ01012315">
    <property type="protein sequence ID" value="RDX68982.1"/>
    <property type="molecule type" value="Genomic_DNA"/>
</dbReference>
<gene>
    <name evidence="11" type="primary">MBR2</name>
    <name evidence="11" type="ORF">CR513_51965</name>
</gene>
<evidence type="ECO:0000313" key="11">
    <source>
        <dbReference type="EMBL" id="RDX68982.1"/>
    </source>
</evidence>
<feature type="compositionally biased region" description="Low complexity" evidence="9">
    <location>
        <begin position="235"/>
        <end position="250"/>
    </location>
</feature>
<evidence type="ECO:0000256" key="1">
    <source>
        <dbReference type="ARBA" id="ARBA00000900"/>
    </source>
</evidence>
<evidence type="ECO:0000256" key="9">
    <source>
        <dbReference type="SAM" id="MobiDB-lite"/>
    </source>
</evidence>
<feature type="compositionally biased region" description="Basic and acidic residues" evidence="9">
    <location>
        <begin position="290"/>
        <end position="302"/>
    </location>
</feature>
<evidence type="ECO:0000256" key="7">
    <source>
        <dbReference type="ARBA" id="ARBA00022833"/>
    </source>
</evidence>
<proteinExistence type="predicted"/>
<feature type="compositionally biased region" description="Polar residues" evidence="9">
    <location>
        <begin position="54"/>
        <end position="69"/>
    </location>
</feature>
<keyword evidence="3" id="KW-0808">Transferase</keyword>
<dbReference type="AlphaFoldDB" id="A0A371ESH4"/>
<evidence type="ECO:0000256" key="2">
    <source>
        <dbReference type="ARBA" id="ARBA00012483"/>
    </source>
</evidence>
<keyword evidence="6" id="KW-0833">Ubl conjugation pathway</keyword>
<evidence type="ECO:0000256" key="5">
    <source>
        <dbReference type="ARBA" id="ARBA00022771"/>
    </source>
</evidence>
<dbReference type="PROSITE" id="PS50089">
    <property type="entry name" value="ZF_RING_2"/>
    <property type="match status" value="1"/>
</dbReference>
<comment type="catalytic activity">
    <reaction evidence="1">
        <text>S-ubiquitinyl-[E2 ubiquitin-conjugating enzyme]-L-cysteine + [acceptor protein]-L-lysine = [E2 ubiquitin-conjugating enzyme]-L-cysteine + N(6)-ubiquitinyl-[acceptor protein]-L-lysine.</text>
        <dbReference type="EC" id="2.3.2.27"/>
    </reaction>
</comment>
<sequence>VIGFRVFKSGQAEDNTNIENNENEVSPQQSHESILQSLFPLFPLAAESEQMFPQPQMNLPEQGPSTGDKSSNNAASSSLPNRPSNDVDLSLILGHEGALKSAAIANNVAPGGMNGGTSTNITLLPSKRTSGEFEYGGSSNMDEQVSLPKRRVTESHVIANNNVNPSPSPDLMQGHDVNPQNGAAPTLPQHHHHHVQCPLHGQASLQHNLPPLLPNSQRSSMNAPLSRGIFYHPLSGQNGPSSSSSPSQGSREILNQSAAPTSSGTRNYHNQVTVPSLRPNVRPPSQAKQYIDEKKGRDEAQDQSILDRLRNGRPLLFEEMMVLDYSLVLRAFENAGFPIFDNVQPHTGLSVETIMQHIKRENFVLTNNENPEDGENCPICLEEYEDGDEIGKLDLCVHKFHVQCIKQWLMNKNFCPICKRIALTMKNVENEAGAEVF</sequence>
<evidence type="ECO:0000313" key="12">
    <source>
        <dbReference type="Proteomes" id="UP000257109"/>
    </source>
</evidence>
<feature type="region of interest" description="Disordered" evidence="9">
    <location>
        <begin position="54"/>
        <end position="88"/>
    </location>
</feature>
<dbReference type="Proteomes" id="UP000257109">
    <property type="component" value="Unassembled WGS sequence"/>
</dbReference>
<feature type="domain" description="RING-type" evidence="10">
    <location>
        <begin position="377"/>
        <end position="419"/>
    </location>
</feature>
<dbReference type="InterPro" id="IPR013083">
    <property type="entry name" value="Znf_RING/FYVE/PHD"/>
</dbReference>
<dbReference type="Pfam" id="PF13639">
    <property type="entry name" value="zf-RING_2"/>
    <property type="match status" value="1"/>
</dbReference>
<evidence type="ECO:0000256" key="4">
    <source>
        <dbReference type="ARBA" id="ARBA00022723"/>
    </source>
</evidence>
<feature type="compositionally biased region" description="Polar residues" evidence="9">
    <location>
        <begin position="253"/>
        <end position="274"/>
    </location>
</feature>
<dbReference type="SUPFAM" id="SSF57850">
    <property type="entry name" value="RING/U-box"/>
    <property type="match status" value="1"/>
</dbReference>
<dbReference type="InterPro" id="IPR045191">
    <property type="entry name" value="MBR1/2-like"/>
</dbReference>
<dbReference type="GO" id="GO:0008270">
    <property type="term" value="F:zinc ion binding"/>
    <property type="evidence" value="ECO:0007669"/>
    <property type="project" value="UniProtKB-KW"/>
</dbReference>
<organism evidence="11 12">
    <name type="scientific">Mucuna pruriens</name>
    <name type="common">Velvet bean</name>
    <name type="synonym">Dolichos pruriens</name>
    <dbReference type="NCBI Taxonomy" id="157652"/>
    <lineage>
        <taxon>Eukaryota</taxon>
        <taxon>Viridiplantae</taxon>
        <taxon>Streptophyta</taxon>
        <taxon>Embryophyta</taxon>
        <taxon>Tracheophyta</taxon>
        <taxon>Spermatophyta</taxon>
        <taxon>Magnoliopsida</taxon>
        <taxon>eudicotyledons</taxon>
        <taxon>Gunneridae</taxon>
        <taxon>Pentapetalae</taxon>
        <taxon>rosids</taxon>
        <taxon>fabids</taxon>
        <taxon>Fabales</taxon>
        <taxon>Fabaceae</taxon>
        <taxon>Papilionoideae</taxon>
        <taxon>50 kb inversion clade</taxon>
        <taxon>NPAAA clade</taxon>
        <taxon>indigoferoid/millettioid clade</taxon>
        <taxon>Phaseoleae</taxon>
        <taxon>Mucuna</taxon>
    </lineage>
</organism>
<keyword evidence="5 8" id="KW-0863">Zinc-finger</keyword>
<dbReference type="Gene3D" id="3.30.40.10">
    <property type="entry name" value="Zinc/RING finger domain, C3HC4 (zinc finger)"/>
    <property type="match status" value="1"/>
</dbReference>
<dbReference type="GO" id="GO:0061630">
    <property type="term" value="F:ubiquitin protein ligase activity"/>
    <property type="evidence" value="ECO:0007669"/>
    <property type="project" value="UniProtKB-EC"/>
</dbReference>
<dbReference type="InterPro" id="IPR001841">
    <property type="entry name" value="Znf_RING"/>
</dbReference>
<dbReference type="OrthoDB" id="1411524at2759"/>
<evidence type="ECO:0000256" key="3">
    <source>
        <dbReference type="ARBA" id="ARBA00022679"/>
    </source>
</evidence>
<evidence type="ECO:0000259" key="10">
    <source>
        <dbReference type="PROSITE" id="PS50089"/>
    </source>
</evidence>
<dbReference type="SMART" id="SM00184">
    <property type="entry name" value="RING"/>
    <property type="match status" value="1"/>
</dbReference>
<keyword evidence="4" id="KW-0479">Metal-binding</keyword>
<dbReference type="EC" id="2.3.2.27" evidence="2"/>
<feature type="region of interest" description="Disordered" evidence="9">
    <location>
        <begin position="13"/>
        <end position="32"/>
    </location>
</feature>
<feature type="compositionally biased region" description="Low complexity" evidence="9">
    <location>
        <begin position="70"/>
        <end position="84"/>
    </location>
</feature>
<feature type="non-terminal residue" evidence="11">
    <location>
        <position position="437"/>
    </location>
</feature>
<evidence type="ECO:0000256" key="8">
    <source>
        <dbReference type="PROSITE-ProRule" id="PRU00175"/>
    </source>
</evidence>
<feature type="compositionally biased region" description="Polar residues" evidence="9">
    <location>
        <begin position="214"/>
        <end position="223"/>
    </location>
</feature>
<keyword evidence="12" id="KW-1185">Reference proteome</keyword>